<evidence type="ECO:0000313" key="3">
    <source>
        <dbReference type="Proteomes" id="UP001479436"/>
    </source>
</evidence>
<feature type="compositionally biased region" description="Polar residues" evidence="1">
    <location>
        <begin position="1"/>
        <end position="99"/>
    </location>
</feature>
<gene>
    <name evidence="2" type="ORF">K7432_014924</name>
</gene>
<reference evidence="2 3" key="1">
    <citation type="submission" date="2023-04" db="EMBL/GenBank/DDBJ databases">
        <title>Genome of Basidiobolus ranarum AG-B5.</title>
        <authorList>
            <person name="Stajich J.E."/>
            <person name="Carter-House D."/>
            <person name="Gryganskyi A."/>
        </authorList>
    </citation>
    <scope>NUCLEOTIDE SEQUENCE [LARGE SCALE GENOMIC DNA]</scope>
    <source>
        <strain evidence="2 3">AG-B5</strain>
    </source>
</reference>
<organism evidence="2 3">
    <name type="scientific">Basidiobolus ranarum</name>
    <dbReference type="NCBI Taxonomy" id="34480"/>
    <lineage>
        <taxon>Eukaryota</taxon>
        <taxon>Fungi</taxon>
        <taxon>Fungi incertae sedis</taxon>
        <taxon>Zoopagomycota</taxon>
        <taxon>Entomophthoromycotina</taxon>
        <taxon>Basidiobolomycetes</taxon>
        <taxon>Basidiobolales</taxon>
        <taxon>Basidiobolaceae</taxon>
        <taxon>Basidiobolus</taxon>
    </lineage>
</organism>
<name>A0ABR2VNS3_9FUNG</name>
<dbReference type="PANTHER" id="PTHR31649">
    <property type="entry name" value="AGAP009604-PA"/>
    <property type="match status" value="1"/>
</dbReference>
<dbReference type="SMART" id="SM00696">
    <property type="entry name" value="DM9"/>
    <property type="match status" value="1"/>
</dbReference>
<feature type="region of interest" description="Disordered" evidence="1">
    <location>
        <begin position="1"/>
        <end position="209"/>
    </location>
</feature>
<accession>A0ABR2VNS3</accession>
<evidence type="ECO:0000313" key="2">
    <source>
        <dbReference type="EMBL" id="KAK9687069.1"/>
    </source>
</evidence>
<evidence type="ECO:0000256" key="1">
    <source>
        <dbReference type="SAM" id="MobiDB-lite"/>
    </source>
</evidence>
<dbReference type="EMBL" id="JASJQH010008719">
    <property type="protein sequence ID" value="KAK9687069.1"/>
    <property type="molecule type" value="Genomic_DNA"/>
</dbReference>
<dbReference type="Pfam" id="PF11901">
    <property type="entry name" value="DM9"/>
    <property type="match status" value="1"/>
</dbReference>
<sequence length="361" mass="39069">MYPPHSGNQYHPNTDSSGYPPQQNAGYPPQQNTGYPPQQNAGYPPQQNAGYPSQQNAGYPPQQSTGYPPQQSTGYPPQHNTGYPPQQNTGYPQSSNFPAQPSPGYPAQINSGYPPPPQTGFSSPEIGFSHHNSDYAPQRNQSYPPTNVGYPPTPQTGPGGFTPPIASTGSYSHNNNPMHKPASSNQSSSDYHPTGLPPPPPAPPGTRPDFPFKWIYANKGLIPEGSIPLGKESDGALSYAARAYHQKSIQIGRVTPALQGVRVGFAGDFTVLKDYYVLCGDPKLTRWVEHSGTLNLNQVSFKPIECGLDIKGDPLYLAAIDYKNGRFLGKVGTHTPGMLYTRNGKERAVPLNETYLILAYS</sequence>
<feature type="compositionally biased region" description="Pro residues" evidence="1">
    <location>
        <begin position="195"/>
        <end position="206"/>
    </location>
</feature>
<dbReference type="PANTHER" id="PTHR31649:SF1">
    <property type="entry name" value="FARNESOIC ACID O-METHYL TRANSFERASE DOMAIN-CONTAINING PROTEIN"/>
    <property type="match status" value="1"/>
</dbReference>
<dbReference type="Proteomes" id="UP001479436">
    <property type="component" value="Unassembled WGS sequence"/>
</dbReference>
<proteinExistence type="predicted"/>
<dbReference type="InterPro" id="IPR006616">
    <property type="entry name" value="DM9_repeat"/>
</dbReference>
<feature type="compositionally biased region" description="Polar residues" evidence="1">
    <location>
        <begin position="165"/>
        <end position="191"/>
    </location>
</feature>
<protein>
    <submittedName>
        <fullName evidence="2">Uncharacterized protein</fullName>
    </submittedName>
</protein>
<comment type="caution">
    <text evidence="2">The sequence shown here is derived from an EMBL/GenBank/DDBJ whole genome shotgun (WGS) entry which is preliminary data.</text>
</comment>
<keyword evidence="3" id="KW-1185">Reference proteome</keyword>